<proteinExistence type="inferred from homology"/>
<evidence type="ECO:0000256" key="5">
    <source>
        <dbReference type="ARBA" id="ARBA00022490"/>
    </source>
</evidence>
<keyword evidence="17" id="KW-1185">Reference proteome</keyword>
<keyword evidence="9 13" id="KW-0547">Nucleotide-binding</keyword>
<dbReference type="GO" id="GO:0000049">
    <property type="term" value="F:tRNA binding"/>
    <property type="evidence" value="ECO:0007669"/>
    <property type="project" value="TreeGrafter"/>
</dbReference>
<evidence type="ECO:0000256" key="12">
    <source>
        <dbReference type="ARBA" id="ARBA00048366"/>
    </source>
</evidence>
<dbReference type="Proteomes" id="UP000320623">
    <property type="component" value="Unassembled WGS sequence"/>
</dbReference>
<gene>
    <name evidence="16" type="ORF">JGI1_00113</name>
</gene>
<dbReference type="NCBIfam" id="TIGR00057">
    <property type="entry name" value="L-threonylcarbamoyladenylate synthase"/>
    <property type="match status" value="1"/>
</dbReference>
<keyword evidence="10 13" id="KW-0067">ATP-binding</keyword>
<evidence type="ECO:0000256" key="10">
    <source>
        <dbReference type="ARBA" id="ARBA00022840"/>
    </source>
</evidence>
<feature type="binding site" evidence="14">
    <location>
        <position position="61"/>
    </location>
    <ligand>
        <name>L-threonine</name>
        <dbReference type="ChEBI" id="CHEBI:57926"/>
    </ligand>
</feature>
<dbReference type="STRING" id="1643428.GCA_001442855_00106"/>
<keyword evidence="5 13" id="KW-0963">Cytoplasm</keyword>
<dbReference type="GO" id="GO:0008033">
    <property type="term" value="P:tRNA processing"/>
    <property type="evidence" value="ECO:0007669"/>
    <property type="project" value="UniProtKB-KW"/>
</dbReference>
<evidence type="ECO:0000256" key="11">
    <source>
        <dbReference type="ARBA" id="ARBA00029774"/>
    </source>
</evidence>
<feature type="binding site" evidence="14">
    <location>
        <position position="52"/>
    </location>
    <ligand>
        <name>ATP</name>
        <dbReference type="ChEBI" id="CHEBI:30616"/>
    </ligand>
</feature>
<feature type="binding site" evidence="14">
    <location>
        <position position="135"/>
    </location>
    <ligand>
        <name>L-threonine</name>
        <dbReference type="ChEBI" id="CHEBI:57926"/>
    </ligand>
</feature>
<dbReference type="PANTHER" id="PTHR17490">
    <property type="entry name" value="SUA5"/>
    <property type="match status" value="1"/>
</dbReference>
<dbReference type="InterPro" id="IPR005145">
    <property type="entry name" value="Sua5_C"/>
</dbReference>
<dbReference type="InterPro" id="IPR017945">
    <property type="entry name" value="DHBP_synth_RibB-like_a/b_dom"/>
</dbReference>
<dbReference type="RefSeq" id="WP_140943924.1">
    <property type="nucleotide sequence ID" value="NZ_FAOO01000001.1"/>
</dbReference>
<evidence type="ECO:0000256" key="13">
    <source>
        <dbReference type="PIRNR" id="PIRNR004930"/>
    </source>
</evidence>
<dbReference type="GO" id="GO:0005524">
    <property type="term" value="F:ATP binding"/>
    <property type="evidence" value="ECO:0007669"/>
    <property type="project" value="UniProtKB-UniRule"/>
</dbReference>
<protein>
    <recommendedName>
        <fullName evidence="4 13">Threonylcarbamoyl-AMP synthase</fullName>
        <shortName evidence="13">TC-AMP synthase</shortName>
        <ecNumber evidence="3 13">2.7.7.87</ecNumber>
    </recommendedName>
    <alternativeName>
        <fullName evidence="11 13">L-threonylcarbamoyladenylate synthase</fullName>
    </alternativeName>
</protein>
<dbReference type="EC" id="2.7.7.87" evidence="3 13"/>
<keyword evidence="6 13" id="KW-0808">Transferase</keyword>
<dbReference type="GO" id="GO:0005737">
    <property type="term" value="C:cytoplasm"/>
    <property type="evidence" value="ECO:0007669"/>
    <property type="project" value="UniProtKB-SubCell"/>
</dbReference>
<dbReference type="PIRSF" id="PIRSF004930">
    <property type="entry name" value="Tln_factor_SUA5"/>
    <property type="match status" value="1"/>
</dbReference>
<dbReference type="InterPro" id="IPR010923">
    <property type="entry name" value="T(6)A37_SUA5"/>
</dbReference>
<dbReference type="SUPFAM" id="SSF55821">
    <property type="entry name" value="YrdC/RibB"/>
    <property type="match status" value="1"/>
</dbReference>
<dbReference type="Pfam" id="PF01300">
    <property type="entry name" value="Sua5_yciO_yrdC"/>
    <property type="match status" value="1"/>
</dbReference>
<evidence type="ECO:0000256" key="1">
    <source>
        <dbReference type="ARBA" id="ARBA00004496"/>
    </source>
</evidence>
<dbReference type="GO" id="GO:0061710">
    <property type="term" value="F:L-threonylcarbamoyladenylate synthase"/>
    <property type="evidence" value="ECO:0007669"/>
    <property type="project" value="UniProtKB-EC"/>
</dbReference>
<reference evidence="17" key="1">
    <citation type="submission" date="2015-11" db="EMBL/GenBank/DDBJ databases">
        <authorList>
            <person name="Varghese N."/>
        </authorList>
    </citation>
    <scope>NUCLEOTIDE SEQUENCE [LARGE SCALE GENOMIC DNA]</scope>
</reference>
<feature type="binding site" evidence="14">
    <location>
        <position position="29"/>
    </location>
    <ligand>
        <name>L-threonine</name>
        <dbReference type="ChEBI" id="CHEBI:57926"/>
    </ligand>
</feature>
<dbReference type="InterPro" id="IPR006070">
    <property type="entry name" value="Sua5-like_dom"/>
</dbReference>
<evidence type="ECO:0000313" key="17">
    <source>
        <dbReference type="Proteomes" id="UP000320623"/>
    </source>
</evidence>
<dbReference type="Pfam" id="PF03481">
    <property type="entry name" value="Sua5_C"/>
    <property type="match status" value="1"/>
</dbReference>
<feature type="domain" description="YrdC-like" evidence="15">
    <location>
        <begin position="7"/>
        <end position="193"/>
    </location>
</feature>
<keyword evidence="7 13" id="KW-0819">tRNA processing</keyword>
<dbReference type="FunFam" id="3.90.870.10:FF:000009">
    <property type="entry name" value="Threonylcarbamoyl-AMP synthase, putative"/>
    <property type="match status" value="1"/>
</dbReference>
<feature type="binding site" evidence="14">
    <location>
        <position position="189"/>
    </location>
    <ligand>
        <name>ATP</name>
        <dbReference type="ChEBI" id="CHEBI:30616"/>
    </ligand>
</feature>
<dbReference type="InterPro" id="IPR050156">
    <property type="entry name" value="TC-AMP_synthase_SUA5"/>
</dbReference>
<sequence>MKVKATDENIKLAGSIIKKGGLVAFPTETVYGLGADALNSYAVAKIFEVKNRPSFDPLIVHISKIEWLEKLVKKIDARAEKLIRKFWPGPLTLVLLKSNIVPDIVTAGLPTVAVRMPAHPVALALIENAQTPISAPSANPFGYISPTTAEHVEKQLGDKIDLILDGGKCPIGVESTVLSLIDEEPTVLRPGGLPIEEIEKVIGKVKLQRSTDKILSPGQLPKHYAPRTPIKIFSSPDEIKEGDDIGVLLFKKTNREIKAKHVEILSENGDLREAASNLFSALHELDSAGVRIIYAEAIPEVGLGVAIMDRLRKASGQR</sequence>
<dbReference type="EMBL" id="FAOO01000001">
    <property type="protein sequence ID" value="CUU00897.1"/>
    <property type="molecule type" value="Genomic_DNA"/>
</dbReference>
<dbReference type="GO" id="GO:0006450">
    <property type="term" value="P:regulation of translational fidelity"/>
    <property type="evidence" value="ECO:0007669"/>
    <property type="project" value="TreeGrafter"/>
</dbReference>
<evidence type="ECO:0000256" key="7">
    <source>
        <dbReference type="ARBA" id="ARBA00022694"/>
    </source>
</evidence>
<keyword evidence="8 13" id="KW-0548">Nucleotidyltransferase</keyword>
<evidence type="ECO:0000256" key="3">
    <source>
        <dbReference type="ARBA" id="ARBA00012584"/>
    </source>
</evidence>
<evidence type="ECO:0000256" key="2">
    <source>
        <dbReference type="ARBA" id="ARBA00007663"/>
    </source>
</evidence>
<dbReference type="GO" id="GO:0003725">
    <property type="term" value="F:double-stranded RNA binding"/>
    <property type="evidence" value="ECO:0007669"/>
    <property type="project" value="UniProtKB-UniRule"/>
</dbReference>
<comment type="similarity">
    <text evidence="2 13">Belongs to the SUA5 family.</text>
</comment>
<feature type="binding site" evidence="14">
    <location>
        <position position="115"/>
    </location>
    <ligand>
        <name>L-threonine</name>
        <dbReference type="ChEBI" id="CHEBI:57926"/>
    </ligand>
</feature>
<feature type="binding site" evidence="14">
    <location>
        <position position="224"/>
    </location>
    <ligand>
        <name>ATP</name>
        <dbReference type="ChEBI" id="CHEBI:30616"/>
    </ligand>
</feature>
<accession>A0A0S4MT16</accession>
<feature type="binding site" evidence="14">
    <location>
        <position position="145"/>
    </location>
    <ligand>
        <name>ATP</name>
        <dbReference type="ChEBI" id="CHEBI:30616"/>
    </ligand>
</feature>
<dbReference type="AlphaFoldDB" id="A0A0S4MT16"/>
<evidence type="ECO:0000256" key="6">
    <source>
        <dbReference type="ARBA" id="ARBA00022679"/>
    </source>
</evidence>
<evidence type="ECO:0000259" key="15">
    <source>
        <dbReference type="PROSITE" id="PS51163"/>
    </source>
</evidence>
<evidence type="ECO:0000256" key="14">
    <source>
        <dbReference type="PIRSR" id="PIRSR004930-1"/>
    </source>
</evidence>
<dbReference type="OrthoDB" id="9814580at2"/>
<feature type="binding site" evidence="14">
    <location>
        <position position="137"/>
    </location>
    <ligand>
        <name>ATP</name>
        <dbReference type="ChEBI" id="CHEBI:30616"/>
    </ligand>
</feature>
<dbReference type="Gene3D" id="3.40.50.11030">
    <property type="entry name" value="Threonylcarbamoyl-AMP synthase, C-terminal domain"/>
    <property type="match status" value="1"/>
</dbReference>
<evidence type="ECO:0000256" key="4">
    <source>
        <dbReference type="ARBA" id="ARBA00015492"/>
    </source>
</evidence>
<dbReference type="PANTHER" id="PTHR17490:SF16">
    <property type="entry name" value="THREONYLCARBAMOYL-AMP SYNTHASE"/>
    <property type="match status" value="1"/>
</dbReference>
<dbReference type="Gene3D" id="3.90.870.10">
    <property type="entry name" value="DHBP synthase"/>
    <property type="match status" value="1"/>
</dbReference>
<dbReference type="PROSITE" id="PS51163">
    <property type="entry name" value="YRDC"/>
    <property type="match status" value="1"/>
</dbReference>
<evidence type="ECO:0000256" key="8">
    <source>
        <dbReference type="ARBA" id="ARBA00022695"/>
    </source>
</evidence>
<comment type="catalytic activity">
    <reaction evidence="12 13">
        <text>L-threonine + hydrogencarbonate + ATP = L-threonylcarbamoyladenylate + diphosphate + H2O</text>
        <dbReference type="Rhea" id="RHEA:36407"/>
        <dbReference type="ChEBI" id="CHEBI:15377"/>
        <dbReference type="ChEBI" id="CHEBI:17544"/>
        <dbReference type="ChEBI" id="CHEBI:30616"/>
        <dbReference type="ChEBI" id="CHEBI:33019"/>
        <dbReference type="ChEBI" id="CHEBI:57926"/>
        <dbReference type="ChEBI" id="CHEBI:73682"/>
        <dbReference type="EC" id="2.7.7.87"/>
    </reaction>
</comment>
<feature type="binding site" evidence="14">
    <location>
        <position position="175"/>
    </location>
    <ligand>
        <name>L-threonine</name>
        <dbReference type="ChEBI" id="CHEBI:57926"/>
    </ligand>
</feature>
<organism evidence="16 17">
    <name type="scientific">Candidatus Thermokryptus mobilis</name>
    <dbReference type="NCBI Taxonomy" id="1643428"/>
    <lineage>
        <taxon>Bacteria</taxon>
        <taxon>Pseudomonadati</taxon>
        <taxon>Candidatus Kryptoniota</taxon>
        <taxon>Candidatus Thermokryptus</taxon>
    </lineage>
</organism>
<comment type="subcellular location">
    <subcellularLocation>
        <location evidence="1 13">Cytoplasm</location>
    </subcellularLocation>
</comment>
<name>A0A0S4MT16_9BACT</name>
<comment type="function">
    <text evidence="13">Required for the formation of a threonylcarbamoyl group on adenosine at position 37 (t(6)A37) in tRNAs that read codons beginning with adenine.</text>
</comment>
<evidence type="ECO:0000256" key="9">
    <source>
        <dbReference type="ARBA" id="ARBA00022741"/>
    </source>
</evidence>
<feature type="binding site" evidence="14">
    <location>
        <position position="111"/>
    </location>
    <ligand>
        <name>ATP</name>
        <dbReference type="ChEBI" id="CHEBI:30616"/>
    </ligand>
</feature>
<dbReference type="InterPro" id="IPR038385">
    <property type="entry name" value="Sua5/YwlC_C"/>
</dbReference>
<evidence type="ECO:0000313" key="16">
    <source>
        <dbReference type="EMBL" id="CUU00897.1"/>
    </source>
</evidence>